<dbReference type="SUPFAM" id="SSF52833">
    <property type="entry name" value="Thioredoxin-like"/>
    <property type="match status" value="1"/>
</dbReference>
<dbReference type="Gene3D" id="3.40.30.10">
    <property type="entry name" value="Glutaredoxin"/>
    <property type="match status" value="1"/>
</dbReference>
<evidence type="ECO:0000313" key="1">
    <source>
        <dbReference type="EMBL" id="PJA45884.1"/>
    </source>
</evidence>
<dbReference type="EMBL" id="PFWU01000017">
    <property type="protein sequence ID" value="PJA45884.1"/>
    <property type="molecule type" value="Genomic_DNA"/>
</dbReference>
<organism evidence="1 2">
    <name type="scientific">Candidatus Uhrbacteria bacterium CG_4_9_14_3_um_filter_50_9</name>
    <dbReference type="NCBI Taxonomy" id="1975035"/>
    <lineage>
        <taxon>Bacteria</taxon>
        <taxon>Candidatus Uhriibacteriota</taxon>
    </lineage>
</organism>
<comment type="caution">
    <text evidence="1">The sequence shown here is derived from an EMBL/GenBank/DDBJ whole genome shotgun (WGS) entry which is preliminary data.</text>
</comment>
<sequence>MREAIKSYKKLVLVCTNERTDGRECCAQKGSIDLHQKIKEAIKAVDPEIRVSRTGCLGNCASGVSVVIMPDNLWLGEVTEADIAEIVRLAISPLVK</sequence>
<protein>
    <submittedName>
        <fullName evidence="1">Ferredoxin</fullName>
    </submittedName>
</protein>
<evidence type="ECO:0000313" key="2">
    <source>
        <dbReference type="Proteomes" id="UP000229385"/>
    </source>
</evidence>
<dbReference type="AlphaFoldDB" id="A0A2M7XDE1"/>
<reference evidence="2" key="1">
    <citation type="submission" date="2017-09" db="EMBL/GenBank/DDBJ databases">
        <title>Depth-based differentiation of microbial function through sediment-hosted aquifers and enrichment of novel symbionts in the deep terrestrial subsurface.</title>
        <authorList>
            <person name="Probst A.J."/>
            <person name="Ladd B."/>
            <person name="Jarett J.K."/>
            <person name="Geller-Mcgrath D.E."/>
            <person name="Sieber C.M.K."/>
            <person name="Emerson J.B."/>
            <person name="Anantharaman K."/>
            <person name="Thomas B.C."/>
            <person name="Malmstrom R."/>
            <person name="Stieglmeier M."/>
            <person name="Klingl A."/>
            <person name="Woyke T."/>
            <person name="Ryan C.M."/>
            <person name="Banfield J.F."/>
        </authorList>
    </citation>
    <scope>NUCLEOTIDE SEQUENCE [LARGE SCALE GENOMIC DNA]</scope>
</reference>
<proteinExistence type="predicted"/>
<accession>A0A2M7XDE1</accession>
<dbReference type="Proteomes" id="UP000229385">
    <property type="component" value="Unassembled WGS sequence"/>
</dbReference>
<name>A0A2M7XDE1_9BACT</name>
<dbReference type="InterPro" id="IPR036249">
    <property type="entry name" value="Thioredoxin-like_sf"/>
</dbReference>
<gene>
    <name evidence="1" type="ORF">CO174_01460</name>
</gene>
<dbReference type="CDD" id="cd02980">
    <property type="entry name" value="TRX_Fd_family"/>
    <property type="match status" value="1"/>
</dbReference>